<dbReference type="EMBL" id="VRMG01000016">
    <property type="protein sequence ID" value="TXN28094.1"/>
    <property type="molecule type" value="Genomic_DNA"/>
</dbReference>
<name>A0A5C8UJ77_9MICO</name>
<dbReference type="InterPro" id="IPR050563">
    <property type="entry name" value="4-hydroxybenzoyl-CoA_TE"/>
</dbReference>
<dbReference type="Proteomes" id="UP000321379">
    <property type="component" value="Unassembled WGS sequence"/>
</dbReference>
<dbReference type="Pfam" id="PF13279">
    <property type="entry name" value="4HBT_2"/>
    <property type="match status" value="1"/>
</dbReference>
<dbReference type="InterPro" id="IPR029069">
    <property type="entry name" value="HotDog_dom_sf"/>
</dbReference>
<protein>
    <submittedName>
        <fullName evidence="1">Acyl-CoA thioesterase</fullName>
    </submittedName>
</protein>
<proteinExistence type="predicted"/>
<dbReference type="AlphaFoldDB" id="A0A5C8UJ77"/>
<evidence type="ECO:0000313" key="2">
    <source>
        <dbReference type="Proteomes" id="UP000321379"/>
    </source>
</evidence>
<accession>A0A5C8UJ77</accession>
<evidence type="ECO:0000313" key="1">
    <source>
        <dbReference type="EMBL" id="TXN28094.1"/>
    </source>
</evidence>
<reference evidence="1 2" key="1">
    <citation type="submission" date="2019-08" db="EMBL/GenBank/DDBJ databases">
        <title>Bacterial whole genome sequence for Glaciihabitans sp. CHu50b-6-2.</title>
        <authorList>
            <person name="Jin L."/>
        </authorList>
    </citation>
    <scope>NUCLEOTIDE SEQUENCE [LARGE SCALE GENOMIC DNA]</scope>
    <source>
        <strain evidence="1 2">CHu50b-6-2</strain>
    </source>
</reference>
<dbReference type="PANTHER" id="PTHR31793">
    <property type="entry name" value="4-HYDROXYBENZOYL-COA THIOESTERASE FAMILY MEMBER"/>
    <property type="match status" value="1"/>
</dbReference>
<organism evidence="1 2">
    <name type="scientific">Lacisediminihabitans profunda</name>
    <dbReference type="NCBI Taxonomy" id="2594790"/>
    <lineage>
        <taxon>Bacteria</taxon>
        <taxon>Bacillati</taxon>
        <taxon>Actinomycetota</taxon>
        <taxon>Actinomycetes</taxon>
        <taxon>Micrococcales</taxon>
        <taxon>Microbacteriaceae</taxon>
        <taxon>Lacisediminihabitans</taxon>
    </lineage>
</organism>
<comment type="caution">
    <text evidence="1">The sequence shown here is derived from an EMBL/GenBank/DDBJ whole genome shotgun (WGS) entry which is preliminary data.</text>
</comment>
<dbReference type="CDD" id="cd00586">
    <property type="entry name" value="4HBT"/>
    <property type="match status" value="1"/>
</dbReference>
<dbReference type="GO" id="GO:0047617">
    <property type="term" value="F:fatty acyl-CoA hydrolase activity"/>
    <property type="evidence" value="ECO:0007669"/>
    <property type="project" value="TreeGrafter"/>
</dbReference>
<gene>
    <name evidence="1" type="ORF">FVP33_18270</name>
</gene>
<dbReference type="RefSeq" id="WP_147785135.1">
    <property type="nucleotide sequence ID" value="NZ_VRMG01000016.1"/>
</dbReference>
<dbReference type="SUPFAM" id="SSF54637">
    <property type="entry name" value="Thioesterase/thiol ester dehydrase-isomerase"/>
    <property type="match status" value="1"/>
</dbReference>
<sequence length="161" mass="18235">MTRLHVPIGLRWSDFDAYAHVNNAEMFRLLEEARIQAFWRPDHGQESAGEPLGTAILDARPGAKVIALIARQEIEYLLPIPYMRQPLDVELWIGRIGGASLELCYEIYSPTGVTPRVLYVRAATTLVMVEVASGRPLRLDNEQRAAWEPYLEPPVVFGNRH</sequence>
<dbReference type="Gene3D" id="3.10.129.10">
    <property type="entry name" value="Hotdog Thioesterase"/>
    <property type="match status" value="1"/>
</dbReference>
<keyword evidence="2" id="KW-1185">Reference proteome</keyword>
<dbReference type="PANTHER" id="PTHR31793:SF24">
    <property type="entry name" value="LONG-CHAIN ACYL-COA THIOESTERASE FADM"/>
    <property type="match status" value="1"/>
</dbReference>